<dbReference type="Pfam" id="PF10009">
    <property type="entry name" value="DUF2252"/>
    <property type="match status" value="2"/>
</dbReference>
<accession>A0ABS0ZFG9</accession>
<dbReference type="InterPro" id="IPR011009">
    <property type="entry name" value="Kinase-like_dom_sf"/>
</dbReference>
<protein>
    <submittedName>
        <fullName evidence="1">DUF2252 family protein</fullName>
    </submittedName>
</protein>
<dbReference type="EMBL" id="JAEMUH010000016">
    <property type="protein sequence ID" value="MBJ7552153.1"/>
    <property type="molecule type" value="Genomic_DNA"/>
</dbReference>
<organism evidence="1 2">
    <name type="scientific">Marinomonas ostreistagni</name>
    <dbReference type="NCBI Taxonomy" id="359209"/>
    <lineage>
        <taxon>Bacteria</taxon>
        <taxon>Pseudomonadati</taxon>
        <taxon>Pseudomonadota</taxon>
        <taxon>Gammaproteobacteria</taxon>
        <taxon>Oceanospirillales</taxon>
        <taxon>Oceanospirillaceae</taxon>
        <taxon>Marinomonas</taxon>
    </lineage>
</organism>
<gene>
    <name evidence="1" type="ORF">JHD44_15795</name>
</gene>
<dbReference type="RefSeq" id="WP_199463732.1">
    <property type="nucleotide sequence ID" value="NZ_JAEMUH010000016.1"/>
</dbReference>
<dbReference type="InterPro" id="IPR018721">
    <property type="entry name" value="DUF2252"/>
</dbReference>
<evidence type="ECO:0000313" key="2">
    <source>
        <dbReference type="Proteomes" id="UP000598488"/>
    </source>
</evidence>
<dbReference type="PANTHER" id="PTHR39441:SF1">
    <property type="entry name" value="DUF2252 DOMAIN-CONTAINING PROTEIN"/>
    <property type="match status" value="1"/>
</dbReference>
<name>A0ABS0ZFG9_9GAMM</name>
<reference evidence="1 2" key="1">
    <citation type="submission" date="2020-12" db="EMBL/GenBank/DDBJ databases">
        <title>Comparative genome analysis of fungal antagonists Marinomonas ostreistagni 398 and M. spartinae 468.</title>
        <authorList>
            <person name="Fields J.L."/>
            <person name="Mavrodi O.V."/>
            <person name="Biber P.D."/>
            <person name="Indest K.J."/>
            <person name="Mavrodi D.V."/>
        </authorList>
    </citation>
    <scope>NUCLEOTIDE SEQUENCE [LARGE SCALE GENOMIC DNA]</scope>
    <source>
        <strain evidence="1 2">USM7</strain>
    </source>
</reference>
<dbReference type="PANTHER" id="PTHR39441">
    <property type="entry name" value="DUF2252 DOMAIN-CONTAINING PROTEIN"/>
    <property type="match status" value="1"/>
</dbReference>
<comment type="caution">
    <text evidence="1">The sequence shown here is derived from an EMBL/GenBank/DDBJ whole genome shotgun (WGS) entry which is preliminary data.</text>
</comment>
<evidence type="ECO:0000313" key="1">
    <source>
        <dbReference type="EMBL" id="MBJ7552153.1"/>
    </source>
</evidence>
<dbReference type="SUPFAM" id="SSF56112">
    <property type="entry name" value="Protein kinase-like (PK-like)"/>
    <property type="match status" value="1"/>
</dbReference>
<keyword evidence="2" id="KW-1185">Reference proteome</keyword>
<dbReference type="Proteomes" id="UP000598488">
    <property type="component" value="Unassembled WGS sequence"/>
</dbReference>
<proteinExistence type="predicted"/>
<sequence length="443" mass="50371">MLERQQELMEVMTRVDGAAPGSGLKKHRKMTISPFVMLRGASSVFYQDLANMTFRLPDEIESWPLTMVMGDCHVSNFGFFSEEGSHGEDVIFAPNDFDDACVGYAGWDLLRFGASLLLCTDHCQGIVEGRYQPLEPLSKNKVVEASEARLALTAFWQSYRDTCQQLLDKDIDYRHVLQDFPEEHLLYKLEQKARRRQVGGEDFLSKSSLAKAVDLEQRPLRFREIPEKFKIIEDGSTYRLIEQVFSPYVDDTIHHIVERVGAGTGSVNMKRYYLLVGPEDVTSDDLGLCHIVEVKKQRAAAPLFEYQDLSLTNLLSPAHLTVNCQRRMQRNPDLVLDDVLWRKAHWLVRSRHHARVGIDPDNIACGKRAINGGLREYATACGAALALAHGRYDRRSQRFEQAVAAMSDTTWAELEQLQLDYAQQVIEDWCWLSAVEASPLLES</sequence>